<dbReference type="EC" id="2.7.4.25" evidence="8"/>
<dbReference type="GO" id="GO:0036430">
    <property type="term" value="F:CMP kinase activity"/>
    <property type="evidence" value="ECO:0007669"/>
    <property type="project" value="RHEA"/>
</dbReference>
<dbReference type="eggNOG" id="COG0283">
    <property type="taxonomic scope" value="Bacteria"/>
</dbReference>
<dbReference type="STRING" id="747365.Thena_0768"/>
<dbReference type="Pfam" id="PF02224">
    <property type="entry name" value="Cytidylate_kin"/>
    <property type="match status" value="1"/>
</dbReference>
<feature type="binding site" evidence="8">
    <location>
        <begin position="7"/>
        <end position="15"/>
    </location>
    <ligand>
        <name>ATP</name>
        <dbReference type="ChEBI" id="CHEBI:30616"/>
    </ligand>
</feature>
<evidence type="ECO:0000256" key="3">
    <source>
        <dbReference type="ARBA" id="ARBA00022741"/>
    </source>
</evidence>
<dbReference type="CDD" id="cd02020">
    <property type="entry name" value="CMPK"/>
    <property type="match status" value="1"/>
</dbReference>
<dbReference type="OrthoDB" id="9807434at2"/>
<dbReference type="NCBIfam" id="TIGR00017">
    <property type="entry name" value="cmk"/>
    <property type="match status" value="1"/>
</dbReference>
<keyword evidence="11" id="KW-1185">Reference proteome</keyword>
<dbReference type="InterPro" id="IPR027417">
    <property type="entry name" value="P-loop_NTPase"/>
</dbReference>
<evidence type="ECO:0000313" key="10">
    <source>
        <dbReference type="EMBL" id="AEE14402.1"/>
    </source>
</evidence>
<evidence type="ECO:0000313" key="11">
    <source>
        <dbReference type="Proteomes" id="UP000011765"/>
    </source>
</evidence>
<keyword evidence="8" id="KW-0963">Cytoplasm</keyword>
<protein>
    <recommendedName>
        <fullName evidence="8">Cytidylate kinase</fullName>
        <shortName evidence="8">CK</shortName>
        <ecNumber evidence="8">2.7.4.25</ecNumber>
    </recommendedName>
    <alternativeName>
        <fullName evidence="8">Cytidine monophosphate kinase</fullName>
        <shortName evidence="8">CMP kinase</shortName>
    </alternativeName>
</protein>
<evidence type="ECO:0000256" key="4">
    <source>
        <dbReference type="ARBA" id="ARBA00022777"/>
    </source>
</evidence>
<keyword evidence="2 8" id="KW-0808">Transferase</keyword>
<dbReference type="AlphaFoldDB" id="M1E4Q3"/>
<comment type="subcellular location">
    <subcellularLocation>
        <location evidence="8">Cytoplasm</location>
    </subcellularLocation>
</comment>
<reference evidence="10 11" key="1">
    <citation type="submission" date="2011-04" db="EMBL/GenBank/DDBJ databases">
        <title>The complete genome of Thermodesulfobium narugense DSM 14796.</title>
        <authorList>
            <consortium name="US DOE Joint Genome Institute (JGI-PGF)"/>
            <person name="Lucas S."/>
            <person name="Han J."/>
            <person name="Lapidus A."/>
            <person name="Bruce D."/>
            <person name="Goodwin L."/>
            <person name="Pitluck S."/>
            <person name="Peters L."/>
            <person name="Kyrpides N."/>
            <person name="Mavromatis K."/>
            <person name="Pagani I."/>
            <person name="Ivanova N."/>
            <person name="Ovchinnikova G."/>
            <person name="Zhang X."/>
            <person name="Saunders L."/>
            <person name="Detter J.C."/>
            <person name="Tapia R."/>
            <person name="Han C."/>
            <person name="Land M."/>
            <person name="Hauser L."/>
            <person name="Markowitz V."/>
            <person name="Cheng J.-F."/>
            <person name="Hugenholtz P."/>
            <person name="Woyke T."/>
            <person name="Wu D."/>
            <person name="Spring S."/>
            <person name="Schroeder M."/>
            <person name="Brambilla E."/>
            <person name="Klenk H.-P."/>
            <person name="Eisen J.A."/>
        </authorList>
    </citation>
    <scope>NUCLEOTIDE SEQUENCE [LARGE SCALE GENOMIC DNA]</scope>
    <source>
        <strain evidence="10 11">DSM 14796</strain>
    </source>
</reference>
<evidence type="ECO:0000256" key="5">
    <source>
        <dbReference type="ARBA" id="ARBA00022840"/>
    </source>
</evidence>
<dbReference type="SUPFAM" id="SSF52540">
    <property type="entry name" value="P-loop containing nucleoside triphosphate hydrolases"/>
    <property type="match status" value="1"/>
</dbReference>
<dbReference type="Proteomes" id="UP000011765">
    <property type="component" value="Chromosome"/>
</dbReference>
<organism evidence="10 11">
    <name type="scientific">Thermodesulfobium narugense DSM 14796</name>
    <dbReference type="NCBI Taxonomy" id="747365"/>
    <lineage>
        <taxon>Bacteria</taxon>
        <taxon>Pseudomonadati</taxon>
        <taxon>Thermodesulfobiota</taxon>
        <taxon>Thermodesulfobiia</taxon>
        <taxon>Thermodesulfobiales</taxon>
        <taxon>Thermodesulfobiaceae</taxon>
        <taxon>Thermodesulfobium</taxon>
    </lineage>
</organism>
<keyword evidence="3 8" id="KW-0547">Nucleotide-binding</keyword>
<gene>
    <name evidence="8" type="primary">cmk</name>
    <name evidence="10" type="ORF">Thena_0768</name>
</gene>
<comment type="similarity">
    <text evidence="1 8">Belongs to the cytidylate kinase family. Type 1 subfamily.</text>
</comment>
<comment type="catalytic activity">
    <reaction evidence="7 8">
        <text>CMP + ATP = CDP + ADP</text>
        <dbReference type="Rhea" id="RHEA:11600"/>
        <dbReference type="ChEBI" id="CHEBI:30616"/>
        <dbReference type="ChEBI" id="CHEBI:58069"/>
        <dbReference type="ChEBI" id="CHEBI:60377"/>
        <dbReference type="ChEBI" id="CHEBI:456216"/>
        <dbReference type="EC" id="2.7.4.25"/>
    </reaction>
</comment>
<evidence type="ECO:0000256" key="2">
    <source>
        <dbReference type="ARBA" id="ARBA00022679"/>
    </source>
</evidence>
<evidence type="ECO:0000256" key="6">
    <source>
        <dbReference type="ARBA" id="ARBA00047615"/>
    </source>
</evidence>
<dbReference type="HOGENOM" id="CLU_079959_0_2_9"/>
<evidence type="ECO:0000256" key="8">
    <source>
        <dbReference type="HAMAP-Rule" id="MF_00238"/>
    </source>
</evidence>
<keyword evidence="4 8" id="KW-0418">Kinase</keyword>
<dbReference type="HAMAP" id="MF_00238">
    <property type="entry name" value="Cytidyl_kinase_type1"/>
    <property type="match status" value="1"/>
</dbReference>
<dbReference type="GO" id="GO:0036431">
    <property type="term" value="F:dCMP kinase activity"/>
    <property type="evidence" value="ECO:0007669"/>
    <property type="project" value="InterPro"/>
</dbReference>
<comment type="catalytic activity">
    <reaction evidence="6 8">
        <text>dCMP + ATP = dCDP + ADP</text>
        <dbReference type="Rhea" id="RHEA:25094"/>
        <dbReference type="ChEBI" id="CHEBI:30616"/>
        <dbReference type="ChEBI" id="CHEBI:57566"/>
        <dbReference type="ChEBI" id="CHEBI:58593"/>
        <dbReference type="ChEBI" id="CHEBI:456216"/>
        <dbReference type="EC" id="2.7.4.25"/>
    </reaction>
</comment>
<dbReference type="InterPro" id="IPR003136">
    <property type="entry name" value="Cytidylate_kin"/>
</dbReference>
<dbReference type="Gene3D" id="3.40.50.300">
    <property type="entry name" value="P-loop containing nucleotide triphosphate hydrolases"/>
    <property type="match status" value="1"/>
</dbReference>
<evidence type="ECO:0000256" key="7">
    <source>
        <dbReference type="ARBA" id="ARBA00048478"/>
    </source>
</evidence>
<dbReference type="InterPro" id="IPR011994">
    <property type="entry name" value="Cytidylate_kinase_dom"/>
</dbReference>
<accession>M1E4Q3</accession>
<dbReference type="GO" id="GO:0005524">
    <property type="term" value="F:ATP binding"/>
    <property type="evidence" value="ECO:0007669"/>
    <property type="project" value="UniProtKB-UniRule"/>
</dbReference>
<name>M1E4Q3_9BACT</name>
<dbReference type="RefSeq" id="WP_013756128.1">
    <property type="nucleotide sequence ID" value="NC_015499.1"/>
</dbReference>
<dbReference type="GO" id="GO:0006220">
    <property type="term" value="P:pyrimidine nucleotide metabolic process"/>
    <property type="evidence" value="ECO:0007669"/>
    <property type="project" value="UniProtKB-UniRule"/>
</dbReference>
<sequence>MIIAIDGPAGAGKSTVARELSKRLNYKYLDTGAMYRAITFELINRKLEDSEDLEKVFKEIIDSIELDFVDGDIVLNGRILTKEIREPIIDKHVSKAASSKVVRSFLSSEQRKLAINSPNTILEGRDTTTVVCPDAQVKIFLTASLDERARRRYKELLKKDIKIDFEEVKRQIEKRDKSDTTREIGPLKVAEDAVVIDSTEKDVEWVVDKIFSLVRNKRKQLEYN</sequence>
<evidence type="ECO:0000256" key="1">
    <source>
        <dbReference type="ARBA" id="ARBA00009427"/>
    </source>
</evidence>
<feature type="domain" description="Cytidylate kinase" evidence="9">
    <location>
        <begin position="3"/>
        <end position="215"/>
    </location>
</feature>
<dbReference type="GO" id="GO:0005737">
    <property type="term" value="C:cytoplasm"/>
    <property type="evidence" value="ECO:0007669"/>
    <property type="project" value="UniProtKB-SubCell"/>
</dbReference>
<dbReference type="KEGG" id="tnr:Thena_0768"/>
<evidence type="ECO:0000259" key="9">
    <source>
        <dbReference type="Pfam" id="PF02224"/>
    </source>
</evidence>
<keyword evidence="5 8" id="KW-0067">ATP-binding</keyword>
<dbReference type="EMBL" id="CP002690">
    <property type="protein sequence ID" value="AEE14402.1"/>
    <property type="molecule type" value="Genomic_DNA"/>
</dbReference>
<proteinExistence type="inferred from homology"/>